<evidence type="ECO:0000256" key="14">
    <source>
        <dbReference type="ARBA" id="ARBA00022833"/>
    </source>
</evidence>
<keyword evidence="11" id="KW-0677">Repeat</keyword>
<reference evidence="25" key="2">
    <citation type="submission" date="2020-05" db="UniProtKB">
        <authorList>
            <consortium name="EnsemblMetazoa"/>
        </authorList>
    </citation>
    <scope>IDENTIFICATION</scope>
    <source>
        <strain evidence="25">wikel</strain>
    </source>
</reference>
<comment type="catalytic activity">
    <reaction evidence="1">
        <text>S-ubiquitinyl-[E2 ubiquitin-conjugating enzyme]-L-cysteine + [acceptor protein]-L-lysine = [E2 ubiquitin-conjugating enzyme]-L-cysteine + N(6)-ubiquitinyl-[acceptor protein]-L-lysine.</text>
        <dbReference type="EC" id="2.3.2.27"/>
    </reaction>
</comment>
<evidence type="ECO:0000256" key="11">
    <source>
        <dbReference type="ARBA" id="ARBA00022737"/>
    </source>
</evidence>
<dbReference type="EMBL" id="ABJB011079692">
    <property type="status" value="NOT_ANNOTATED_CDS"/>
    <property type="molecule type" value="Genomic_DNA"/>
</dbReference>
<dbReference type="InterPro" id="IPR010606">
    <property type="entry name" value="Mib_Herc2"/>
</dbReference>
<dbReference type="EMBL" id="ABJB011044104">
    <property type="status" value="NOT_ANNOTATED_CDS"/>
    <property type="molecule type" value="Genomic_DNA"/>
</dbReference>
<feature type="domain" description="MIB/HERC2" evidence="23">
    <location>
        <begin position="233"/>
        <end position="294"/>
    </location>
</feature>
<dbReference type="FunFam" id="3.30.40.10:FF:000393">
    <property type="entry name" value="CLUMA_CG014158, isoform A"/>
    <property type="match status" value="1"/>
</dbReference>
<dbReference type="EMBL" id="ABJB011064235">
    <property type="status" value="NOT_ANNOTATED_CDS"/>
    <property type="molecule type" value="Genomic_DNA"/>
</dbReference>
<dbReference type="SUPFAM" id="SSF159034">
    <property type="entry name" value="Mib/herc2 domain-like"/>
    <property type="match status" value="3"/>
</dbReference>
<dbReference type="GO" id="GO:0006887">
    <property type="term" value="P:exocytosis"/>
    <property type="evidence" value="ECO:0007669"/>
    <property type="project" value="UniProtKB-KW"/>
</dbReference>
<dbReference type="SUPFAM" id="SSF48403">
    <property type="entry name" value="Ankyrin repeat"/>
    <property type="match status" value="1"/>
</dbReference>
<evidence type="ECO:0000313" key="25">
    <source>
        <dbReference type="EnsemblMetazoa" id="ISCW001315-PA"/>
    </source>
</evidence>
<evidence type="ECO:0000256" key="4">
    <source>
        <dbReference type="ARBA" id="ARBA00004906"/>
    </source>
</evidence>
<keyword evidence="15" id="KW-0914">Notch signaling pathway</keyword>
<dbReference type="HOGENOM" id="CLU_007287_2_0_1"/>
<dbReference type="FunFam" id="3.30.40.10:FF:000261">
    <property type="entry name" value="Mindbomb E3 ubiquitin protein ligase 2"/>
    <property type="match status" value="1"/>
</dbReference>
<dbReference type="Gene3D" id="2.30.30.40">
    <property type="entry name" value="SH3 Domains"/>
    <property type="match status" value="3"/>
</dbReference>
<feature type="domain" description="MIB/HERC2" evidence="23">
    <location>
        <begin position="85"/>
        <end position="164"/>
    </location>
</feature>
<dbReference type="PROSITE" id="PS51416">
    <property type="entry name" value="MIB_HERC2"/>
    <property type="match status" value="3"/>
</dbReference>
<dbReference type="UniPathway" id="UPA00143"/>
<gene>
    <name evidence="24" type="ORF">IscW_ISCW001315</name>
</gene>
<dbReference type="Gene3D" id="1.25.40.20">
    <property type="entry name" value="Ankyrin repeat-containing domain"/>
    <property type="match status" value="3"/>
</dbReference>
<evidence type="ECO:0007829" key="27">
    <source>
        <dbReference type="PeptideAtlas" id="B7P3H6"/>
    </source>
</evidence>
<dbReference type="GO" id="GO:0016567">
    <property type="term" value="P:protein ubiquitination"/>
    <property type="evidence" value="ECO:0000318"/>
    <property type="project" value="GO_Central"/>
</dbReference>
<dbReference type="EMBL" id="ABJB010809956">
    <property type="status" value="NOT_ANNOTATED_CDS"/>
    <property type="molecule type" value="Genomic_DNA"/>
</dbReference>
<evidence type="ECO:0000256" key="20">
    <source>
        <dbReference type="PROSITE-ProRule" id="PRU00228"/>
    </source>
</evidence>
<dbReference type="EnsemblMetazoa" id="ISCW001315-RA">
    <property type="protein sequence ID" value="ISCW001315-PA"/>
    <property type="gene ID" value="ISCW001315"/>
</dbReference>
<keyword evidence="10" id="KW-0479">Metal-binding</keyword>
<keyword evidence="26" id="KW-1185">Reference proteome</keyword>
<evidence type="ECO:0000256" key="5">
    <source>
        <dbReference type="ARBA" id="ARBA00012483"/>
    </source>
</evidence>
<keyword evidence="16" id="KW-0800">Toxin</keyword>
<dbReference type="FunCoup" id="B7P3H6">
    <property type="interactions" value="351"/>
</dbReference>
<dbReference type="OrthoDB" id="2122982at2759"/>
<keyword evidence="9" id="KW-0808">Transferase</keyword>
<organism>
    <name type="scientific">Ixodes scapularis</name>
    <name type="common">Black-legged tick</name>
    <name type="synonym">Deer tick</name>
    <dbReference type="NCBI Taxonomy" id="6945"/>
    <lineage>
        <taxon>Eukaryota</taxon>
        <taxon>Metazoa</taxon>
        <taxon>Ecdysozoa</taxon>
        <taxon>Arthropoda</taxon>
        <taxon>Chelicerata</taxon>
        <taxon>Arachnida</taxon>
        <taxon>Acari</taxon>
        <taxon>Parasitiformes</taxon>
        <taxon>Ixodida</taxon>
        <taxon>Ixodoidea</taxon>
        <taxon>Ixodidae</taxon>
        <taxon>Ixodinae</taxon>
        <taxon>Ixodes</taxon>
    </lineage>
</organism>
<accession>B7P3H6</accession>
<dbReference type="Pfam" id="PF13920">
    <property type="entry name" value="zf-C3HC4_3"/>
    <property type="match status" value="2"/>
</dbReference>
<dbReference type="EMBL" id="ABJB010341110">
    <property type="status" value="NOT_ANNOTATED_CDS"/>
    <property type="molecule type" value="Genomic_DNA"/>
</dbReference>
<feature type="repeat" description="ANK" evidence="19">
    <location>
        <begin position="539"/>
        <end position="571"/>
    </location>
</feature>
<feature type="repeat" description="ANK" evidence="19">
    <location>
        <begin position="572"/>
        <end position="604"/>
    </location>
</feature>
<evidence type="ECO:0000256" key="15">
    <source>
        <dbReference type="ARBA" id="ARBA00022976"/>
    </source>
</evidence>
<dbReference type="GO" id="GO:0044231">
    <property type="term" value="C:host cell presynaptic membrane"/>
    <property type="evidence" value="ECO:0007669"/>
    <property type="project" value="UniProtKB-KW"/>
</dbReference>
<dbReference type="SMART" id="SM00248">
    <property type="entry name" value="ANK"/>
    <property type="match status" value="8"/>
</dbReference>
<evidence type="ECO:0000259" key="23">
    <source>
        <dbReference type="PROSITE" id="PS51416"/>
    </source>
</evidence>
<dbReference type="InterPro" id="IPR043145">
    <property type="entry name" value="Znf_ZZ_sf"/>
</dbReference>
<dbReference type="Proteomes" id="UP000001555">
    <property type="component" value="Unassembled WGS sequence"/>
</dbReference>
<feature type="domain" description="ZZ-type" evidence="22">
    <location>
        <begin position="170"/>
        <end position="222"/>
    </location>
</feature>
<dbReference type="PROSITE" id="PS01357">
    <property type="entry name" value="ZF_ZZ_1"/>
    <property type="match status" value="1"/>
</dbReference>
<dbReference type="GO" id="GO:0061630">
    <property type="term" value="F:ubiquitin protein ligase activity"/>
    <property type="evidence" value="ECO:0000318"/>
    <property type="project" value="GO_Central"/>
</dbReference>
<dbReference type="PaxDb" id="6945-B7P3H6"/>
<comment type="subcellular location">
    <subcellularLocation>
        <location evidence="3">Cytoplasm</location>
    </subcellularLocation>
    <subcellularLocation>
        <location evidence="2">Target cell membrane</location>
    </subcellularLocation>
</comment>
<dbReference type="PANTHER" id="PTHR24202:SF4">
    <property type="entry name" value="E3 UBIQUITIN-PROTEIN LIGASE MIB2-RELATED"/>
    <property type="match status" value="1"/>
</dbReference>
<dbReference type="GO" id="GO:0044218">
    <property type="term" value="C:other organism cell membrane"/>
    <property type="evidence" value="ECO:0007669"/>
    <property type="project" value="UniProtKB-KW"/>
</dbReference>
<dbReference type="GO" id="GO:0005737">
    <property type="term" value="C:cytoplasm"/>
    <property type="evidence" value="ECO:0000318"/>
    <property type="project" value="GO_Central"/>
</dbReference>
<keyword evidence="16" id="KW-0528">Neurotoxin</keyword>
<dbReference type="AlphaFoldDB" id="B7P3H6"/>
<dbReference type="EC" id="2.3.2.27" evidence="5"/>
<dbReference type="SMART" id="SM00291">
    <property type="entry name" value="ZnF_ZZ"/>
    <property type="match status" value="1"/>
</dbReference>
<evidence type="ECO:0000256" key="6">
    <source>
        <dbReference type="ARBA" id="ARBA00022483"/>
    </source>
</evidence>
<dbReference type="Pfam" id="PF13857">
    <property type="entry name" value="Ank_5"/>
    <property type="match status" value="1"/>
</dbReference>
<reference evidence="24 26" key="1">
    <citation type="submission" date="2008-03" db="EMBL/GenBank/DDBJ databases">
        <title>Annotation of Ixodes scapularis.</title>
        <authorList>
            <consortium name="Ixodes scapularis Genome Project Consortium"/>
            <person name="Caler E."/>
            <person name="Hannick L.I."/>
            <person name="Bidwell S."/>
            <person name="Joardar V."/>
            <person name="Thiagarajan M."/>
            <person name="Amedeo P."/>
            <person name="Galinsky K.J."/>
            <person name="Schobel S."/>
            <person name="Inman J."/>
            <person name="Hostetler J."/>
            <person name="Miller J."/>
            <person name="Hammond M."/>
            <person name="Megy K."/>
            <person name="Lawson D."/>
            <person name="Kodira C."/>
            <person name="Sutton G."/>
            <person name="Meyer J."/>
            <person name="Hill C.A."/>
            <person name="Birren B."/>
            <person name="Nene V."/>
            <person name="Collins F."/>
            <person name="Alarcon-Chaidez F."/>
            <person name="Wikel S."/>
            <person name="Strausberg R."/>
        </authorList>
    </citation>
    <scope>NUCLEOTIDE SEQUENCE [LARGE SCALE GENOMIC DNA]</scope>
    <source>
        <strain evidence="26">Wikel</strain>
        <strain evidence="24">Wikel colony</strain>
    </source>
</reference>
<dbReference type="InterPro" id="IPR040847">
    <property type="entry name" value="SH3_15"/>
</dbReference>
<evidence type="ECO:0000256" key="1">
    <source>
        <dbReference type="ARBA" id="ARBA00000900"/>
    </source>
</evidence>
<evidence type="ECO:0000256" key="17">
    <source>
        <dbReference type="ARBA" id="ARBA00023043"/>
    </source>
</evidence>
<keyword evidence="16" id="KW-0638">Presynaptic neurotoxin</keyword>
<evidence type="ECO:0000313" key="24">
    <source>
        <dbReference type="EMBL" id="EEC01148.1"/>
    </source>
</evidence>
<keyword evidence="18" id="KW-1053">Target membrane</keyword>
<keyword evidence="27" id="KW-1267">Proteomics identification</keyword>
<dbReference type="VEuPathDB" id="VectorBase:ISCI001315"/>
<dbReference type="EMBL" id="ABJB010331490">
    <property type="status" value="NOT_ANNOTATED_CDS"/>
    <property type="molecule type" value="Genomic_DNA"/>
</dbReference>
<dbReference type="FunFam" id="3.30.60.90:FF:000004">
    <property type="entry name" value="Putative E3 ubiquitin-protein ligase MIB2"/>
    <property type="match status" value="1"/>
</dbReference>
<dbReference type="GO" id="GO:0007219">
    <property type="term" value="P:Notch signaling pathway"/>
    <property type="evidence" value="ECO:0007669"/>
    <property type="project" value="UniProtKB-KW"/>
</dbReference>
<keyword evidence="7" id="KW-0963">Cytoplasm</keyword>
<dbReference type="InterPro" id="IPR013083">
    <property type="entry name" value="Znf_RING/FYVE/PHD"/>
</dbReference>
<evidence type="ECO:0000259" key="22">
    <source>
        <dbReference type="PROSITE" id="PS50135"/>
    </source>
</evidence>
<dbReference type="EMBL" id="DS628877">
    <property type="protein sequence ID" value="EEC01148.1"/>
    <property type="molecule type" value="Genomic_DNA"/>
</dbReference>
<dbReference type="Gene3D" id="3.30.40.10">
    <property type="entry name" value="Zinc/RING finger domain, C3HC4 (zinc finger)"/>
    <property type="match status" value="2"/>
</dbReference>
<keyword evidence="17 19" id="KW-0040">ANK repeat</keyword>
<dbReference type="SUPFAM" id="SSF57850">
    <property type="entry name" value="RING/U-box"/>
    <property type="match status" value="1"/>
</dbReference>
<dbReference type="InterPro" id="IPR000433">
    <property type="entry name" value="Znf_ZZ"/>
</dbReference>
<feature type="repeat" description="ANK" evidence="19">
    <location>
        <begin position="704"/>
        <end position="728"/>
    </location>
</feature>
<dbReference type="Pfam" id="PF06701">
    <property type="entry name" value="MIB_HERC2"/>
    <property type="match status" value="3"/>
</dbReference>
<dbReference type="PANTHER" id="PTHR24202">
    <property type="entry name" value="E3 UBIQUITIN-PROTEIN LIGASE MIB2"/>
    <property type="match status" value="1"/>
</dbReference>
<dbReference type="Pfam" id="PF00023">
    <property type="entry name" value="Ank"/>
    <property type="match status" value="1"/>
</dbReference>
<feature type="domain" description="RING-type" evidence="21">
    <location>
        <begin position="953"/>
        <end position="986"/>
    </location>
</feature>
<evidence type="ECO:0000256" key="8">
    <source>
        <dbReference type="ARBA" id="ARBA00022537"/>
    </source>
</evidence>
<feature type="domain" description="MIB/HERC2" evidence="23">
    <location>
        <begin position="1"/>
        <end position="74"/>
    </location>
</feature>
<comment type="pathway">
    <text evidence="4">Protein modification; protein ubiquitination.</text>
</comment>
<dbReference type="CDD" id="cd16520">
    <property type="entry name" value="RING-HC_MIBs-like"/>
    <property type="match status" value="1"/>
</dbReference>
<keyword evidence="13" id="KW-0833">Ubl conjugation pathway</keyword>
<evidence type="ECO:0000256" key="16">
    <source>
        <dbReference type="ARBA" id="ARBA00023028"/>
    </source>
</evidence>
<evidence type="ECO:0000313" key="26">
    <source>
        <dbReference type="Proteomes" id="UP000001555"/>
    </source>
</evidence>
<evidence type="ECO:0000256" key="18">
    <source>
        <dbReference type="ARBA" id="ARBA00023298"/>
    </source>
</evidence>
<dbReference type="FunFam" id="2.30.30.40:FF:000044">
    <property type="entry name" value="E3 ubiquitin-protein ligase MIB2, putative"/>
    <property type="match status" value="2"/>
</dbReference>
<dbReference type="VEuPathDB" id="VectorBase:ISCW001315"/>
<keyword evidence="8" id="KW-0472">Membrane</keyword>
<feature type="domain" description="RING-type" evidence="21">
    <location>
        <begin position="876"/>
        <end position="911"/>
    </location>
</feature>
<keyword evidence="24" id="KW-0378">Hydrolase</keyword>
<dbReference type="InterPro" id="IPR037252">
    <property type="entry name" value="Mib_Herc2_sf"/>
</dbReference>
<evidence type="ECO:0000256" key="13">
    <source>
        <dbReference type="ARBA" id="ARBA00022786"/>
    </source>
</evidence>
<dbReference type="InterPro" id="IPR001841">
    <property type="entry name" value="Znf_RING"/>
</dbReference>
<dbReference type="InterPro" id="IPR002110">
    <property type="entry name" value="Ankyrin_rpt"/>
</dbReference>
<dbReference type="Gene3D" id="3.30.60.90">
    <property type="match status" value="1"/>
</dbReference>
<name>B7P3H6_IXOSC</name>
<dbReference type="PROSITE" id="PS50297">
    <property type="entry name" value="ANK_REP_REGION"/>
    <property type="match status" value="3"/>
</dbReference>
<evidence type="ECO:0000256" key="7">
    <source>
        <dbReference type="ARBA" id="ARBA00022490"/>
    </source>
</evidence>
<dbReference type="CDD" id="cd16726">
    <property type="entry name" value="RING-HC_MIB2_rpt1"/>
    <property type="match status" value="1"/>
</dbReference>
<keyword evidence="14" id="KW-0862">Zinc</keyword>
<dbReference type="EMBL" id="ABJB010010427">
    <property type="status" value="NOT_ANNOTATED_CDS"/>
    <property type="molecule type" value="Genomic_DNA"/>
</dbReference>
<dbReference type="InterPro" id="IPR036770">
    <property type="entry name" value="Ankyrin_rpt-contain_sf"/>
</dbReference>
<evidence type="ECO:0000256" key="3">
    <source>
        <dbReference type="ARBA" id="ARBA00004496"/>
    </source>
</evidence>
<sequence>MSVELGLRVVRGPDWKWGNQDSGEGHVGTLVEVGKAGSSSSPDRTVVVQWDSGSRTNYRVGYQGSYDLRVFDNAPDGGPGAEVAAEPAAAMSVELGLRVVRGPDWKWGNQDSGEGHVGTLVEVGKAGSSSSPDRTVVVQWDSGSRTNYRVGYQGSYDLRVFDNAPVGVKHPNIICDACRKQGISGTRWKCARCYDFDLCTQCYMADKHDLTHPFVRFDTTASTGVEMPKRQGAVKIAARGIFVGAKVVRGPDWDWGAQDESGRSVASVTWSSGSTNVYRLGHKGKVDLKYIQDAPGASSTGTTLPILGVGSAVDPQAPRAGAQAPLHSQFSVGDRVEVLLDIESLKIMQDGHGGWNPRMSEVIGKIGTVHRVTDRGDIRVQYEGSNNRWTFHPDALTKVVMFSVGDMVKICDDLQRLKEWQVGHGEYIDAMKGCLGKLGKVTKVYTDGDLRVNVDGQTWTFNPLCVVPVPGSATEISNTMTANTREEHASHHLLSEGGQPVAGDTGALDRLVREAAQGHTDFVREHLAKHPDRVNQKSSGKTALQVASHQGHQEIVELLLQCAASVEAQDDDGDTALHYAAFGNQPVIMEQLLKAGAHVNAVNKAKCTALHVAVNKQHANCVRVLLKFRSILNDSYGDTALHDAIGKDNLEIIDLLINVPEVDFSLKNKRGFNVLHHAALKGNNFATERLLSRTRQIVDIKKDDGFAALHLAALNGHFLVVETLLIQGQCEADVRNNRKQTPLLLAVSQGHCAIAELLLGAGGAQVNAEDEDADTALHLALIKRSAIRPQDLDPAEAPVIAGIASQLGSSPLPEVDGTLALACFLAKEGADLNKSNLVGRTPLDLAGSPIVADLLQHWKAHKEWAAPVEVVPGSECQICLEALATVVFEPCGHRVACEECCSRMKKCLSCQQIIVKKTDPAGKPLMSRARQASLERLRYLESKVQEMEESQGCSICMERRRNVAFLCGHGACALCAQTLRTCHMCRKAIAKKIYLY</sequence>
<dbReference type="GO" id="GO:0008270">
    <property type="term" value="F:zinc ion binding"/>
    <property type="evidence" value="ECO:0007669"/>
    <property type="project" value="UniProtKB-KW"/>
</dbReference>
<evidence type="ECO:0000256" key="12">
    <source>
        <dbReference type="ARBA" id="ARBA00022771"/>
    </source>
</evidence>
<dbReference type="VEuPathDB" id="VectorBase:ISCP_032366"/>
<dbReference type="Pfam" id="PF12796">
    <property type="entry name" value="Ank_2"/>
    <property type="match status" value="2"/>
</dbReference>
<keyword evidence="12 20" id="KW-0863">Zinc-finger</keyword>
<dbReference type="PRINTS" id="PR01415">
    <property type="entry name" value="ANKYRIN"/>
</dbReference>
<keyword evidence="8" id="KW-1052">Target cell membrane</keyword>
<dbReference type="GO" id="GO:0016787">
    <property type="term" value="F:hydrolase activity"/>
    <property type="evidence" value="ECO:0007669"/>
    <property type="project" value="UniProtKB-KW"/>
</dbReference>
<evidence type="ECO:0000256" key="2">
    <source>
        <dbReference type="ARBA" id="ARBA00004175"/>
    </source>
</evidence>
<dbReference type="EMBL" id="ABJB010759531">
    <property type="status" value="NOT_ANNOTATED_CDS"/>
    <property type="molecule type" value="Genomic_DNA"/>
</dbReference>
<dbReference type="InterPro" id="IPR042056">
    <property type="entry name" value="MIB1/2_ZZ"/>
</dbReference>
<dbReference type="Pfam" id="PF00569">
    <property type="entry name" value="ZZ"/>
    <property type="match status" value="1"/>
</dbReference>
<dbReference type="STRING" id="6945.B7P3H6"/>
<evidence type="ECO:0000256" key="19">
    <source>
        <dbReference type="PROSITE-ProRule" id="PRU00023"/>
    </source>
</evidence>
<protein>
    <recommendedName>
        <fullName evidence="5">RING-type E3 ubiquitin transferase</fullName>
        <ecNumber evidence="5">2.3.2.27</ecNumber>
    </recommendedName>
</protein>
<dbReference type="PROSITE" id="PS50135">
    <property type="entry name" value="ZF_ZZ_2"/>
    <property type="match status" value="1"/>
</dbReference>
<proteinExistence type="evidence at protein level"/>
<keyword evidence="6" id="KW-0268">Exocytosis</keyword>
<dbReference type="PROSITE" id="PS50089">
    <property type="entry name" value="ZF_RING_2"/>
    <property type="match status" value="2"/>
</dbReference>
<evidence type="ECO:0000259" key="21">
    <source>
        <dbReference type="PROSITE" id="PS50089"/>
    </source>
</evidence>
<dbReference type="SMART" id="SM00184">
    <property type="entry name" value="RING"/>
    <property type="match status" value="2"/>
</dbReference>
<dbReference type="CDD" id="cd02339">
    <property type="entry name" value="ZZ_Mind_bomb"/>
    <property type="match status" value="1"/>
</dbReference>
<dbReference type="PROSITE" id="PS50088">
    <property type="entry name" value="ANK_REPEAT"/>
    <property type="match status" value="3"/>
</dbReference>
<dbReference type="InParanoid" id="B7P3H6"/>
<evidence type="ECO:0000256" key="10">
    <source>
        <dbReference type="ARBA" id="ARBA00022723"/>
    </source>
</evidence>
<evidence type="ECO:0000256" key="9">
    <source>
        <dbReference type="ARBA" id="ARBA00022679"/>
    </source>
</evidence>
<dbReference type="Pfam" id="PF18346">
    <property type="entry name" value="SH3_15"/>
    <property type="match status" value="2"/>
</dbReference>